<dbReference type="OrthoDB" id="3251215at2"/>
<sequence length="242" mass="25830">MHESPEEKMTSRSMAWAAGPLLIVALAGCSSATPQSGQTPAALRTTQLPQSAPQSSTTSPAPAALATTVAPSAPSQCSASATAPNGRCLSSASVSWLSDLPDPSALNWQDADEVAKAYVITYHTWDASKDENQEYAAVRAAIYETGEFSHTQALDPESAQASNEFLSLKADGARTTATVERITTEGVDNNPQRSNGTWQRNIFYAREYPNGRRDTQRGVGWITLTRGEGGSWFVSDAKWTTA</sequence>
<protein>
    <submittedName>
        <fullName evidence="2">Uncharacterized protein</fullName>
    </submittedName>
</protein>
<keyword evidence="3" id="KW-1185">Reference proteome</keyword>
<feature type="region of interest" description="Disordered" evidence="1">
    <location>
        <begin position="34"/>
        <end position="65"/>
    </location>
</feature>
<evidence type="ECO:0000313" key="3">
    <source>
        <dbReference type="Proteomes" id="UP000004578"/>
    </source>
</evidence>
<evidence type="ECO:0000256" key="1">
    <source>
        <dbReference type="SAM" id="MobiDB-lite"/>
    </source>
</evidence>
<name>J0XBY9_9ACTO</name>
<organism evidence="2 3">
    <name type="scientific">Schaalia georgiae F0490</name>
    <dbReference type="NCBI Taxonomy" id="1125717"/>
    <lineage>
        <taxon>Bacteria</taxon>
        <taxon>Bacillati</taxon>
        <taxon>Actinomycetota</taxon>
        <taxon>Actinomycetes</taxon>
        <taxon>Actinomycetales</taxon>
        <taxon>Actinomycetaceae</taxon>
        <taxon>Schaalia</taxon>
    </lineage>
</organism>
<proteinExistence type="predicted"/>
<gene>
    <name evidence="2" type="ORF">HMPREF1317_0797</name>
</gene>
<dbReference type="Proteomes" id="UP000004578">
    <property type="component" value="Unassembled WGS sequence"/>
</dbReference>
<comment type="caution">
    <text evidence="2">The sequence shown here is derived from an EMBL/GenBank/DDBJ whole genome shotgun (WGS) entry which is preliminary data.</text>
</comment>
<dbReference type="AlphaFoldDB" id="J0XBY9"/>
<dbReference type="EMBL" id="AKFS01000147">
    <property type="protein sequence ID" value="EJF46171.1"/>
    <property type="molecule type" value="Genomic_DNA"/>
</dbReference>
<evidence type="ECO:0000313" key="2">
    <source>
        <dbReference type="EMBL" id="EJF46171.1"/>
    </source>
</evidence>
<dbReference type="PATRIC" id="fig|1125717.3.peg.956"/>
<feature type="compositionally biased region" description="Low complexity" evidence="1">
    <location>
        <begin position="45"/>
        <end position="65"/>
    </location>
</feature>
<accession>J0XBY9</accession>
<reference evidence="2 3" key="1">
    <citation type="submission" date="2012-05" db="EMBL/GenBank/DDBJ databases">
        <authorList>
            <person name="Harkins D.M."/>
            <person name="Madupu R."/>
            <person name="Durkin A.S."/>
            <person name="Torralba M."/>
            <person name="Methe B."/>
            <person name="Sutton G.G."/>
            <person name="Nelson K.E."/>
        </authorList>
    </citation>
    <scope>NUCLEOTIDE SEQUENCE [LARGE SCALE GENOMIC DNA]</scope>
    <source>
        <strain evidence="2 3">F0490</strain>
    </source>
</reference>